<dbReference type="PANTHER" id="PTHR23517">
    <property type="entry name" value="RESISTANCE PROTEIN MDTM, PUTATIVE-RELATED-RELATED"/>
    <property type="match status" value="1"/>
</dbReference>
<dbReference type="Gene3D" id="1.20.1250.20">
    <property type="entry name" value="MFS general substrate transporter like domains"/>
    <property type="match status" value="1"/>
</dbReference>
<dbReference type="SUPFAM" id="SSF103473">
    <property type="entry name" value="MFS general substrate transporter"/>
    <property type="match status" value="1"/>
</dbReference>
<evidence type="ECO:0000259" key="8">
    <source>
        <dbReference type="PROSITE" id="PS50850"/>
    </source>
</evidence>
<dbReference type="Pfam" id="PF07690">
    <property type="entry name" value="MFS_1"/>
    <property type="match status" value="1"/>
</dbReference>
<organism evidence="9 10">
    <name type="scientific">Catenulispora subtropica</name>
    <dbReference type="NCBI Taxonomy" id="450798"/>
    <lineage>
        <taxon>Bacteria</taxon>
        <taxon>Bacillati</taxon>
        <taxon>Actinomycetota</taxon>
        <taxon>Actinomycetes</taxon>
        <taxon>Catenulisporales</taxon>
        <taxon>Catenulisporaceae</taxon>
        <taxon>Catenulispora</taxon>
    </lineage>
</organism>
<comment type="caution">
    <text evidence="9">The sequence shown here is derived from an EMBL/GenBank/DDBJ whole genome shotgun (WGS) entry which is preliminary data.</text>
</comment>
<gene>
    <name evidence="9" type="ORF">GCM10009838_07890</name>
</gene>
<dbReference type="EMBL" id="BAAAQM010000003">
    <property type="protein sequence ID" value="GAA1954780.1"/>
    <property type="molecule type" value="Genomic_DNA"/>
</dbReference>
<dbReference type="InterPro" id="IPR011701">
    <property type="entry name" value="MFS"/>
</dbReference>
<dbReference type="PROSITE" id="PS50850">
    <property type="entry name" value="MFS"/>
    <property type="match status" value="1"/>
</dbReference>
<dbReference type="PANTHER" id="PTHR23517:SF2">
    <property type="entry name" value="MULTIDRUG RESISTANCE PROTEIN MDTH"/>
    <property type="match status" value="1"/>
</dbReference>
<feature type="transmembrane region" description="Helical" evidence="7">
    <location>
        <begin position="50"/>
        <end position="75"/>
    </location>
</feature>
<evidence type="ECO:0000256" key="7">
    <source>
        <dbReference type="SAM" id="Phobius"/>
    </source>
</evidence>
<dbReference type="InterPro" id="IPR050171">
    <property type="entry name" value="MFS_Transporters"/>
</dbReference>
<keyword evidence="6 7" id="KW-0472">Membrane</keyword>
<sequence>MRTRLLRVLDVGGLPRVFWWVWVSTLVVRTGAFVAPFLSYYLTRSLGHSAAFAGFVAALNAVGAAVSAVVGGVLADRVGRRVTLLGALAASVVTLVALGVVHSVTLIAVLAFLAGLANNATRPATGAIIADVVPSADRGRAYALNYWAINLGFAIAMFAAGAVAAHSYTLLFVGDAIANLACAVVVFFKVPETRPTAHLAAASGTPADDGPAGTGTLADVFRDRIFLGFLGAVLVGAIIYSQSATVQPIMMGDDGLSPGAYGVVAALNGILIGVLQLPLTTWARRFSDGSVLAVSSFLMGAGFAVPLLVSSIGHAMGVYAASVVVWTFAEIGTTPPQMALGADLAPAHLRGRYQGMSTLVWSIAGVVGPLVGGWALSDVGRSAVPWASLVLGVAGVPAWLLIGRRATARIAVLRAEEARVTAAVLNVAAPTMTGAATVEAGVAGAVPTSGVASGDVVREPA</sequence>
<feature type="transmembrane region" description="Helical" evidence="7">
    <location>
        <begin position="261"/>
        <end position="279"/>
    </location>
</feature>
<dbReference type="Proteomes" id="UP001499854">
    <property type="component" value="Unassembled WGS sequence"/>
</dbReference>
<keyword evidence="10" id="KW-1185">Reference proteome</keyword>
<comment type="subcellular location">
    <subcellularLocation>
        <location evidence="1">Cell membrane</location>
        <topology evidence="1">Multi-pass membrane protein</topology>
    </subcellularLocation>
</comment>
<evidence type="ECO:0000256" key="1">
    <source>
        <dbReference type="ARBA" id="ARBA00004651"/>
    </source>
</evidence>
<evidence type="ECO:0000313" key="9">
    <source>
        <dbReference type="EMBL" id="GAA1954780.1"/>
    </source>
</evidence>
<keyword evidence="4 7" id="KW-0812">Transmembrane</keyword>
<evidence type="ECO:0000256" key="3">
    <source>
        <dbReference type="ARBA" id="ARBA00022475"/>
    </source>
</evidence>
<feature type="transmembrane region" description="Helical" evidence="7">
    <location>
        <begin position="291"/>
        <end position="309"/>
    </location>
</feature>
<keyword evidence="3" id="KW-1003">Cell membrane</keyword>
<feature type="transmembrane region" description="Helical" evidence="7">
    <location>
        <begin position="315"/>
        <end position="334"/>
    </location>
</feature>
<evidence type="ECO:0000313" key="10">
    <source>
        <dbReference type="Proteomes" id="UP001499854"/>
    </source>
</evidence>
<evidence type="ECO:0000256" key="5">
    <source>
        <dbReference type="ARBA" id="ARBA00022989"/>
    </source>
</evidence>
<evidence type="ECO:0000256" key="2">
    <source>
        <dbReference type="ARBA" id="ARBA00022448"/>
    </source>
</evidence>
<feature type="transmembrane region" description="Helical" evidence="7">
    <location>
        <begin position="20"/>
        <end position="43"/>
    </location>
</feature>
<feature type="transmembrane region" description="Helical" evidence="7">
    <location>
        <begin position="355"/>
        <end position="377"/>
    </location>
</feature>
<feature type="transmembrane region" description="Helical" evidence="7">
    <location>
        <begin position="87"/>
        <end position="113"/>
    </location>
</feature>
<evidence type="ECO:0000256" key="6">
    <source>
        <dbReference type="ARBA" id="ARBA00023136"/>
    </source>
</evidence>
<keyword evidence="2" id="KW-0813">Transport</keyword>
<feature type="domain" description="Major facilitator superfamily (MFS) profile" evidence="8">
    <location>
        <begin position="17"/>
        <end position="406"/>
    </location>
</feature>
<feature type="transmembrane region" description="Helical" evidence="7">
    <location>
        <begin position="225"/>
        <end position="241"/>
    </location>
</feature>
<keyword evidence="5 7" id="KW-1133">Transmembrane helix</keyword>
<feature type="transmembrane region" description="Helical" evidence="7">
    <location>
        <begin position="144"/>
        <end position="164"/>
    </location>
</feature>
<dbReference type="PROSITE" id="PS00216">
    <property type="entry name" value="SUGAR_TRANSPORT_1"/>
    <property type="match status" value="1"/>
</dbReference>
<dbReference type="InterPro" id="IPR020846">
    <property type="entry name" value="MFS_dom"/>
</dbReference>
<evidence type="ECO:0000256" key="4">
    <source>
        <dbReference type="ARBA" id="ARBA00022692"/>
    </source>
</evidence>
<reference evidence="9 10" key="1">
    <citation type="journal article" date="2019" name="Int. J. Syst. Evol. Microbiol.">
        <title>The Global Catalogue of Microorganisms (GCM) 10K type strain sequencing project: providing services to taxonomists for standard genome sequencing and annotation.</title>
        <authorList>
            <consortium name="The Broad Institute Genomics Platform"/>
            <consortium name="The Broad Institute Genome Sequencing Center for Infectious Disease"/>
            <person name="Wu L."/>
            <person name="Ma J."/>
        </authorList>
    </citation>
    <scope>NUCLEOTIDE SEQUENCE [LARGE SCALE GENOMIC DNA]</scope>
    <source>
        <strain evidence="9 10">JCM 16013</strain>
    </source>
</reference>
<proteinExistence type="predicted"/>
<dbReference type="InterPro" id="IPR036259">
    <property type="entry name" value="MFS_trans_sf"/>
</dbReference>
<feature type="transmembrane region" description="Helical" evidence="7">
    <location>
        <begin position="383"/>
        <end position="402"/>
    </location>
</feature>
<name>A0ABN2QMK6_9ACTN</name>
<dbReference type="InterPro" id="IPR005829">
    <property type="entry name" value="Sugar_transporter_CS"/>
</dbReference>
<feature type="transmembrane region" description="Helical" evidence="7">
    <location>
        <begin position="170"/>
        <end position="188"/>
    </location>
</feature>
<accession>A0ABN2QMK6</accession>
<protein>
    <submittedName>
        <fullName evidence="9">MFS transporter</fullName>
    </submittedName>
</protein>